<proteinExistence type="predicted"/>
<name>A0ACB0YQD2_MELEN</name>
<dbReference type="EMBL" id="CAVMJV010000016">
    <property type="protein sequence ID" value="CAK5057689.1"/>
    <property type="molecule type" value="Genomic_DNA"/>
</dbReference>
<dbReference type="Proteomes" id="UP001497535">
    <property type="component" value="Unassembled WGS sequence"/>
</dbReference>
<accession>A0ACB0YQD2</accession>
<protein>
    <submittedName>
        <fullName evidence="1">Uncharacterized protein</fullName>
    </submittedName>
</protein>
<keyword evidence="2" id="KW-1185">Reference proteome</keyword>
<reference evidence="1" key="1">
    <citation type="submission" date="2023-11" db="EMBL/GenBank/DDBJ databases">
        <authorList>
            <person name="Poullet M."/>
        </authorList>
    </citation>
    <scope>NUCLEOTIDE SEQUENCE</scope>
    <source>
        <strain evidence="1">E1834</strain>
    </source>
</reference>
<evidence type="ECO:0000313" key="2">
    <source>
        <dbReference type="Proteomes" id="UP001497535"/>
    </source>
</evidence>
<evidence type="ECO:0000313" key="1">
    <source>
        <dbReference type="EMBL" id="CAK5057689.1"/>
    </source>
</evidence>
<gene>
    <name evidence="1" type="ORF">MENTE1834_LOCUS15269</name>
</gene>
<sequence length="526" mass="61116">MSEDNELDNDHQELSPASVNVSAIQRQLSAAVQAAAEEPSFNLRLIEAVKQSHCLYDPSDRQYRSADYKIKVWNRLVQMLGFQDARTLYNRWKQLRDKYGKEKKKLKYSGEQHSQWQYFKYFEFLDPHMVDRTQTRFERNKEGKNDQQQIVITDPNFTLHLIDEVRLQPCLYDIKDPKYRHSEYRNQAWGEIAKNLSFPGFFETLKNFKNFLGDISSLYKQWKKVRDRYVREKRKLRMAGNATNEVSNWEFFRDLMWIDPFLDERAAQVKRKRESSEASGGEDEQIYLNDSFSSSTTAINFSNGINSLQHEDLGTSQMSSHHSQQQQIQNPYTMMSIQQPQQQPLESIQHPSFNFGHQLQQLVRLQQHPPMQNNTNSNIVVGHSLTGLHQVQQQHQNLSRIRPASLLNDSIGLVTSSSVQNNSNQQLMIPLQQQQSIPLNNNNFSQLDTNNSINVSERPNDPTTLQKQQQQHLILPQQQPSMVDGERAFAHSVVADLLCLPEHARIMAKAQIQHLLENSKITIVKA</sequence>
<organism evidence="1 2">
    <name type="scientific">Meloidogyne enterolobii</name>
    <name type="common">Root-knot nematode worm</name>
    <name type="synonym">Meloidogyne mayaguensis</name>
    <dbReference type="NCBI Taxonomy" id="390850"/>
    <lineage>
        <taxon>Eukaryota</taxon>
        <taxon>Metazoa</taxon>
        <taxon>Ecdysozoa</taxon>
        <taxon>Nematoda</taxon>
        <taxon>Chromadorea</taxon>
        <taxon>Rhabditida</taxon>
        <taxon>Tylenchina</taxon>
        <taxon>Tylenchomorpha</taxon>
        <taxon>Tylenchoidea</taxon>
        <taxon>Meloidogynidae</taxon>
        <taxon>Meloidogyninae</taxon>
        <taxon>Meloidogyne</taxon>
    </lineage>
</organism>
<comment type="caution">
    <text evidence="1">The sequence shown here is derived from an EMBL/GenBank/DDBJ whole genome shotgun (WGS) entry which is preliminary data.</text>
</comment>